<dbReference type="OrthoDB" id="345772at2"/>
<dbReference type="KEGG" id="laj:A0128_04250"/>
<dbReference type="RefSeq" id="WP_069606374.1">
    <property type="nucleotide sequence ID" value="NZ_CP015217.1"/>
</dbReference>
<feature type="region of interest" description="Disordered" evidence="1">
    <location>
        <begin position="1"/>
        <end position="21"/>
    </location>
</feature>
<accession>A0A1D7UUA8</accession>
<protein>
    <submittedName>
        <fullName evidence="2">Uncharacterized protein</fullName>
    </submittedName>
</protein>
<keyword evidence="3" id="KW-1185">Reference proteome</keyword>
<sequence length="200" mass="21056">MMEINKVSSSNRSKGESPSSSGFFRFSKSIILGILILSIAVSCKPKQSEEEKSDALFLNLIMASVLLNPCNTGVRFSTNPTNITVAAGQSLTVCGDQNATPTLTFAQAGSYKLTAISGTQTHSSSKCNSIYSDFSITVKDPNNTLILTSSTTAVTLDITAAANSQYTLTVNGMSTSSPYTCQGLRASLSTSPALLTITRL</sequence>
<name>A0A1D7UUA8_9LEPT</name>
<dbReference type="Proteomes" id="UP000094197">
    <property type="component" value="Chromosome 1"/>
</dbReference>
<dbReference type="AlphaFoldDB" id="A0A1D7UUA8"/>
<evidence type="ECO:0000313" key="3">
    <source>
        <dbReference type="Proteomes" id="UP000094197"/>
    </source>
</evidence>
<dbReference type="EMBL" id="CP015217">
    <property type="protein sequence ID" value="AOP33134.1"/>
    <property type="molecule type" value="Genomic_DNA"/>
</dbReference>
<evidence type="ECO:0000256" key="1">
    <source>
        <dbReference type="SAM" id="MobiDB-lite"/>
    </source>
</evidence>
<evidence type="ECO:0000313" key="2">
    <source>
        <dbReference type="EMBL" id="AOP33134.1"/>
    </source>
</evidence>
<gene>
    <name evidence="2" type="ORF">A0128_04250</name>
</gene>
<organism evidence="2 3">
    <name type="scientific">Leptospira tipperaryensis</name>
    <dbReference type="NCBI Taxonomy" id="2564040"/>
    <lineage>
        <taxon>Bacteria</taxon>
        <taxon>Pseudomonadati</taxon>
        <taxon>Spirochaetota</taxon>
        <taxon>Spirochaetia</taxon>
        <taxon>Leptospirales</taxon>
        <taxon>Leptospiraceae</taxon>
        <taxon>Leptospira</taxon>
    </lineage>
</organism>
<reference evidence="2 3" key="1">
    <citation type="submission" date="2016-04" db="EMBL/GenBank/DDBJ databases">
        <title>Complete genome seqeunce of Leptospira alstonii serovar Room22.</title>
        <authorList>
            <person name="Nally J.E."/>
            <person name="Bayles D.O."/>
            <person name="Hurley D."/>
            <person name="Fanning S."/>
            <person name="McMahon B.J."/>
            <person name="Arent Z."/>
        </authorList>
    </citation>
    <scope>NUCLEOTIDE SEQUENCE [LARGE SCALE GENOMIC DNA]</scope>
    <source>
        <strain evidence="2 3">GWTS #1</strain>
    </source>
</reference>
<proteinExistence type="predicted"/>